<dbReference type="NCBIfam" id="TIGR00055">
    <property type="entry name" value="uppS"/>
    <property type="match status" value="1"/>
</dbReference>
<dbReference type="HAMAP" id="MF_01139">
    <property type="entry name" value="ISPT"/>
    <property type="match status" value="1"/>
</dbReference>
<comment type="cofactor">
    <cofactor evidence="3">
        <name>Mg(2+)</name>
        <dbReference type="ChEBI" id="CHEBI:18420"/>
    </cofactor>
    <text evidence="3">Binds 2 magnesium ions per subunit.</text>
</comment>
<dbReference type="Pfam" id="PF00708">
    <property type="entry name" value="Acylphosphatase"/>
    <property type="match status" value="1"/>
</dbReference>
<dbReference type="SUPFAM" id="SSF54975">
    <property type="entry name" value="Acylphosphatase/BLUF domain-like"/>
    <property type="match status" value="1"/>
</dbReference>
<comment type="similarity">
    <text evidence="5">Belongs to the acylphosphatase family.</text>
</comment>
<dbReference type="EMBL" id="PFBA01000013">
    <property type="protein sequence ID" value="PIT92676.1"/>
    <property type="molecule type" value="Genomic_DNA"/>
</dbReference>
<gene>
    <name evidence="7" type="primary">uppS</name>
    <name evidence="7" type="ORF">COU08_01630</name>
</gene>
<evidence type="ECO:0000313" key="8">
    <source>
        <dbReference type="Proteomes" id="UP000228635"/>
    </source>
</evidence>
<comment type="caution">
    <text evidence="7">The sequence shown here is derived from an EMBL/GenBank/DDBJ whole genome shotgun (WGS) entry which is preliminary data.</text>
</comment>
<dbReference type="GO" id="GO:0000287">
    <property type="term" value="F:magnesium ion binding"/>
    <property type="evidence" value="ECO:0007669"/>
    <property type="project" value="UniProtKB-UniRule"/>
</dbReference>
<dbReference type="CDD" id="cd00475">
    <property type="entry name" value="Cis_IPPS"/>
    <property type="match status" value="1"/>
</dbReference>
<evidence type="ECO:0000256" key="3">
    <source>
        <dbReference type="HAMAP-Rule" id="MF_01139"/>
    </source>
</evidence>
<comment type="similarity">
    <text evidence="2">Belongs to the UPP synthase family. Z-FPP synthase subfamily.</text>
</comment>
<comment type="subunit">
    <text evidence="3">Homodimer.</text>
</comment>
<dbReference type="GO" id="GO:0003998">
    <property type="term" value="F:acylphosphatase activity"/>
    <property type="evidence" value="ECO:0007669"/>
    <property type="project" value="UniProtKB-EC"/>
</dbReference>
<dbReference type="GO" id="GO:0045547">
    <property type="term" value="F:ditrans,polycis-polyprenyl diphosphate synthase [(2E,6E)-farnesyl diphosphate specific] activity"/>
    <property type="evidence" value="ECO:0007669"/>
    <property type="project" value="TreeGrafter"/>
</dbReference>
<dbReference type="AlphaFoldDB" id="A0A2M6WIS8"/>
<dbReference type="InterPro" id="IPR017968">
    <property type="entry name" value="Acylphosphatase_CS"/>
</dbReference>
<dbReference type="InterPro" id="IPR036424">
    <property type="entry name" value="UPP_synth-like_sf"/>
</dbReference>
<dbReference type="PROSITE" id="PS00151">
    <property type="entry name" value="ACYLPHOSPHATASE_2"/>
    <property type="match status" value="1"/>
</dbReference>
<keyword evidence="1 3" id="KW-0808">Transferase</keyword>
<feature type="binding site" evidence="3">
    <location>
        <begin position="130"/>
        <end position="133"/>
    </location>
    <ligand>
        <name>substrate</name>
    </ligand>
</feature>
<feature type="active site" evidence="4">
    <location>
        <position position="41"/>
    </location>
</feature>
<evidence type="ECO:0000259" key="6">
    <source>
        <dbReference type="PROSITE" id="PS51160"/>
    </source>
</evidence>
<dbReference type="SUPFAM" id="SSF64005">
    <property type="entry name" value="Undecaprenyl diphosphate synthase"/>
    <property type="match status" value="1"/>
</dbReference>
<name>A0A2M6WIS8_9BACT</name>
<feature type="binding site" evidence="3">
    <location>
        <position position="146"/>
    </location>
    <ligand>
        <name>substrate</name>
    </ligand>
</feature>
<protein>
    <recommendedName>
        <fullName evidence="3">Isoprenyl transferase</fullName>
        <ecNumber evidence="3">2.5.1.-</ecNumber>
    </recommendedName>
</protein>
<keyword evidence="3" id="KW-0460">Magnesium</keyword>
<feature type="active site" evidence="3">
    <location>
        <position position="129"/>
    </location>
</feature>
<organism evidence="7 8">
    <name type="scientific">Candidatus Harrisonbacteria bacterium CG10_big_fil_rev_8_21_14_0_10_42_17</name>
    <dbReference type="NCBI Taxonomy" id="1974584"/>
    <lineage>
        <taxon>Bacteria</taxon>
        <taxon>Candidatus Harrisoniibacteriota</taxon>
    </lineage>
</organism>
<dbReference type="Gene3D" id="3.30.70.100">
    <property type="match status" value="1"/>
</dbReference>
<feature type="binding site" evidence="3">
    <location>
        <position position="134"/>
    </location>
    <ligand>
        <name>substrate</name>
    </ligand>
</feature>
<dbReference type="InterPro" id="IPR001441">
    <property type="entry name" value="UPP_synth-like"/>
</dbReference>
<feature type="binding site" evidence="3">
    <location>
        <position position="129"/>
    </location>
    <ligand>
        <name>Mg(2+)</name>
        <dbReference type="ChEBI" id="CHEBI:18420"/>
    </ligand>
</feature>
<reference evidence="8" key="1">
    <citation type="submission" date="2017-09" db="EMBL/GenBank/DDBJ databases">
        <title>Depth-based differentiation of microbial function through sediment-hosted aquifers and enrichment of novel symbionts in the deep terrestrial subsurface.</title>
        <authorList>
            <person name="Probst A.J."/>
            <person name="Ladd B."/>
            <person name="Jarett J.K."/>
            <person name="Geller-Mcgrath D.E."/>
            <person name="Sieber C.M.K."/>
            <person name="Emerson J.B."/>
            <person name="Anantharaman K."/>
            <person name="Thomas B.C."/>
            <person name="Malmstrom R."/>
            <person name="Stieglmeier M."/>
            <person name="Klingl A."/>
            <person name="Woyke T."/>
            <person name="Ryan C.M."/>
            <person name="Banfield J.F."/>
        </authorList>
    </citation>
    <scope>NUCLEOTIDE SEQUENCE [LARGE SCALE GENOMIC DNA]</scope>
</reference>
<feature type="active site" description="Proton acceptor" evidence="3">
    <location>
        <position position="177"/>
    </location>
</feature>
<feature type="binding site" evidence="3">
    <location>
        <position position="180"/>
    </location>
    <ligand>
        <name>substrate</name>
    </ligand>
</feature>
<comment type="function">
    <text evidence="3">Catalyzes the condensation of isopentenyl diphosphate (IPP) with allylic pyrophosphates generating different type of terpenoids.</text>
</comment>
<dbReference type="GO" id="GO:0016094">
    <property type="term" value="P:polyprenol biosynthetic process"/>
    <property type="evidence" value="ECO:0007669"/>
    <property type="project" value="TreeGrafter"/>
</dbReference>
<dbReference type="InterPro" id="IPR036046">
    <property type="entry name" value="Acylphosphatase-like_dom_sf"/>
</dbReference>
<dbReference type="PANTHER" id="PTHR10291:SF43">
    <property type="entry name" value="DEHYDRODOLICHYL DIPHOSPHATE SYNTHASE COMPLEX SUBUNIT DHDDS"/>
    <property type="match status" value="1"/>
</dbReference>
<evidence type="ECO:0000313" key="7">
    <source>
        <dbReference type="EMBL" id="PIT92676.1"/>
    </source>
</evidence>
<accession>A0A2M6WIS8</accession>
<dbReference type="PANTHER" id="PTHR10291">
    <property type="entry name" value="DEHYDRODOLICHYL DIPHOSPHATE SYNTHASE FAMILY MEMBER"/>
    <property type="match status" value="1"/>
</dbReference>
<evidence type="ECO:0000256" key="1">
    <source>
        <dbReference type="ARBA" id="ARBA00022679"/>
    </source>
</evidence>
<feature type="binding site" evidence="3">
    <location>
        <position position="178"/>
    </location>
    <ligand>
        <name>substrate</name>
    </ligand>
</feature>
<comment type="catalytic activity">
    <reaction evidence="4">
        <text>an acyl phosphate + H2O = a carboxylate + phosphate + H(+)</text>
        <dbReference type="Rhea" id="RHEA:14965"/>
        <dbReference type="ChEBI" id="CHEBI:15377"/>
        <dbReference type="ChEBI" id="CHEBI:15378"/>
        <dbReference type="ChEBI" id="CHEBI:29067"/>
        <dbReference type="ChEBI" id="CHEBI:43474"/>
        <dbReference type="ChEBI" id="CHEBI:59918"/>
        <dbReference type="EC" id="3.6.1.7"/>
    </reaction>
</comment>
<comment type="caution">
    <text evidence="3">Lacks conserved residue(s) required for the propagation of feature annotation.</text>
</comment>
<dbReference type="Proteomes" id="UP000228635">
    <property type="component" value="Unassembled WGS sequence"/>
</dbReference>
<dbReference type="Gene3D" id="3.40.1180.10">
    <property type="entry name" value="Decaprenyl diphosphate synthase-like"/>
    <property type="match status" value="1"/>
</dbReference>
<proteinExistence type="inferred from homology"/>
<sequence length="341" mass="39547">MHDLSFKRLTVTISGRVQGVFFRRGVRDQAVSFSLTGYAKNLTNGSVEVVVEGDSSRLQSFLDWCYQGTRLSKVESLYFAWSDSANEFTTFSIVREGNYVQDKIRAFEHLSSRYLSGNHVPRHIVVIPDGNRRWARSNMLAVRRGHDKGFSNAVDLMSDAHKAGVKYFTLWGFSTENWNRSKAEVDHLMALFRKKLPQFSERFHQEHIAFKHFGRKDRLPKDVIQSLNQLEFDTQDYHDRHFGLALDYGGRDEILRSVKRLVDSGVEVSEETVTNSLDTRHFPDPDLIIRTSGEQRLSGIMPWQGVYAELYFAECLFPDFTVPEFQKALREFAFRKRRFGH</sequence>
<feature type="binding site" evidence="3">
    <location>
        <position position="309"/>
    </location>
    <ligand>
        <name>Mg(2+)</name>
        <dbReference type="ChEBI" id="CHEBI:18420"/>
    </ligand>
</feature>
<dbReference type="PROSITE" id="PS00150">
    <property type="entry name" value="ACYLPHOSPHATASE_1"/>
    <property type="match status" value="1"/>
</dbReference>
<evidence type="ECO:0000256" key="2">
    <source>
        <dbReference type="ARBA" id="ARBA00038453"/>
    </source>
</evidence>
<dbReference type="InterPro" id="IPR001792">
    <property type="entry name" value="Acylphosphatase-like_dom"/>
</dbReference>
<keyword evidence="4" id="KW-0378">Hydrolase</keyword>
<evidence type="ECO:0000256" key="5">
    <source>
        <dbReference type="RuleBase" id="RU004168"/>
    </source>
</evidence>
<feature type="domain" description="Acylphosphatase-like" evidence="6">
    <location>
        <begin position="8"/>
        <end position="95"/>
    </location>
</feature>
<dbReference type="PROSITE" id="PS51160">
    <property type="entry name" value="ACYLPHOSPHATASE_3"/>
    <property type="match status" value="1"/>
</dbReference>
<evidence type="ECO:0000256" key="4">
    <source>
        <dbReference type="PROSITE-ProRule" id="PRU00520"/>
    </source>
</evidence>
<feature type="binding site" evidence="3">
    <location>
        <begin position="174"/>
        <end position="176"/>
    </location>
    <ligand>
        <name>substrate</name>
    </ligand>
</feature>
<feature type="active site" evidence="4">
    <location>
        <position position="23"/>
    </location>
</feature>
<keyword evidence="3" id="KW-0479">Metal-binding</keyword>
<dbReference type="EC" id="2.5.1.-" evidence="3"/>
<feature type="binding site" evidence="3">
    <location>
        <position position="290"/>
    </location>
    <ligand>
        <name>substrate</name>
    </ligand>
</feature>
<feature type="binding site" evidence="3">
    <location>
        <begin position="296"/>
        <end position="298"/>
    </location>
    <ligand>
        <name>substrate</name>
    </ligand>
</feature>
<dbReference type="Pfam" id="PF01255">
    <property type="entry name" value="Prenyltransf"/>
    <property type="match status" value="1"/>
</dbReference>